<evidence type="ECO:0000259" key="2">
    <source>
        <dbReference type="Pfam" id="PF01464"/>
    </source>
</evidence>
<dbReference type="InterPro" id="IPR000189">
    <property type="entry name" value="Transglyc_AS"/>
</dbReference>
<dbReference type="Proteomes" id="UP000291236">
    <property type="component" value="Chromosome"/>
</dbReference>
<dbReference type="PANTHER" id="PTHR37423">
    <property type="entry name" value="SOLUBLE LYTIC MUREIN TRANSGLYCOSYLASE-RELATED"/>
    <property type="match status" value="1"/>
</dbReference>
<dbReference type="RefSeq" id="WP_172603791.1">
    <property type="nucleotide sequence ID" value="NZ_AP019368.1"/>
</dbReference>
<dbReference type="Gene3D" id="1.10.530.10">
    <property type="match status" value="1"/>
</dbReference>
<reference evidence="3 4" key="1">
    <citation type="submission" date="2018-12" db="EMBL/GenBank/DDBJ databases">
        <title>Rubrispira sanarue gen. nov., sp., nov., a member of the order Silvanigrellales, isolated from a brackish lake in Hamamatsu Japan.</title>
        <authorList>
            <person name="Maejima Y."/>
            <person name="Iino T."/>
            <person name="Muraguchi Y."/>
            <person name="Fukuda K."/>
            <person name="Nojiri H."/>
            <person name="Ohkuma M."/>
            <person name="Moriuchi R."/>
            <person name="Dohra H."/>
            <person name="Kimbara K."/>
            <person name="Shintani M."/>
        </authorList>
    </citation>
    <scope>NUCLEOTIDE SEQUENCE [LARGE SCALE GENOMIC DNA]</scope>
    <source>
        <strain evidence="3 4">RF1110005</strain>
    </source>
</reference>
<dbReference type="Pfam" id="PF01464">
    <property type="entry name" value="SLT"/>
    <property type="match status" value="1"/>
</dbReference>
<proteinExistence type="inferred from homology"/>
<feature type="domain" description="Transglycosylase SLT" evidence="2">
    <location>
        <begin position="626"/>
        <end position="734"/>
    </location>
</feature>
<dbReference type="GO" id="GO:0000270">
    <property type="term" value="P:peptidoglycan metabolic process"/>
    <property type="evidence" value="ECO:0007669"/>
    <property type="project" value="InterPro"/>
</dbReference>
<protein>
    <recommendedName>
        <fullName evidence="2">Transglycosylase SLT domain-containing protein</fullName>
    </recommendedName>
</protein>
<dbReference type="InterPro" id="IPR011990">
    <property type="entry name" value="TPR-like_helical_dom_sf"/>
</dbReference>
<dbReference type="Gene3D" id="1.25.40.10">
    <property type="entry name" value="Tetratricopeptide repeat domain"/>
    <property type="match status" value="1"/>
</dbReference>
<comment type="similarity">
    <text evidence="1">Belongs to the transglycosylase Slt family.</text>
</comment>
<dbReference type="GO" id="GO:0016020">
    <property type="term" value="C:membrane"/>
    <property type="evidence" value="ECO:0007669"/>
    <property type="project" value="InterPro"/>
</dbReference>
<dbReference type="EMBL" id="AP019368">
    <property type="protein sequence ID" value="BBH52658.1"/>
    <property type="molecule type" value="Genomic_DNA"/>
</dbReference>
<name>A0A4P2VJH0_FLUSA</name>
<dbReference type="AlphaFoldDB" id="A0A4P2VJH0"/>
<dbReference type="PANTHER" id="PTHR37423:SF2">
    <property type="entry name" value="MEMBRANE-BOUND LYTIC MUREIN TRANSGLYCOSYLASE C"/>
    <property type="match status" value="1"/>
</dbReference>
<dbReference type="PROSITE" id="PS00922">
    <property type="entry name" value="TRANSGLYCOSYLASE"/>
    <property type="match status" value="1"/>
</dbReference>
<sequence>MGWKSHLSFLIIRVLCVATLLSCTTNIQFSYARENLNSEIMGKKYVNFYKDFLSLKDKREKEYLEGLKQSFLKLKKNEEKIYTLLGMLNLSSEGDLRIYADFSILNLKKNFKYLNSDEKEIFKILYAKYLISKKDYSGGVLVLKAIAHRSESILFPLIAPLYIDALLNANLKSESIHYYNKFKKAIDKNTNWEKLNEILVALANAALTFNDPNLSLSYLKKPLLFYPLEKSGRDAMAILSTIECSGGSLGSLYFRDESMQYLSREIFKRIGKQPDSRNYILSLIGVNPDKIHPQQEIDSLPMHEKEKLLEIANMLVIAREYYLANQMLDYLIVAKTYNNNFSRDKILDLRGRVLNSLELPVKAAQNYKELFSEYPNSKFAEVARIKYSSSLHFAKRHTESAQYLSQNNVFPTNDEQNWSLFWQYYLSSQKKEAEKTAKNYIEKEINRRNSPVAKFQYWLSLLDKNNYYNLEYKNELKAISEKTDEYPYPIFSRWRLNKFKWPNAQKNLERLNVYKDYYTNKLNPFIKGKLRNKKFENIRRLARYDLANIASLYIEDFKNKNLKRNEAIILANLAYSSYDYKNAGDLARNSFANPIDDYSYKEVWTEKTNFWKLNFPLAYWPDVISAAKLLDLDPFWILSIMRAESHYIPRAESPVGAIGLMQIMPYTGINIADNIGKDNFNISLLKSPSQSIAFAAWYLKMLLTIYNGNYLLATAAYNSGPEAVNRWINQNNRLTVDEFYENIPYQETKKYVAKVLGYLDMYYRVQLGIGDGYNLEFGESVPSPNTSLDIF</sequence>
<dbReference type="InterPro" id="IPR008258">
    <property type="entry name" value="Transglycosylase_SLT_dom_1"/>
</dbReference>
<keyword evidence="4" id="KW-1185">Reference proteome</keyword>
<evidence type="ECO:0000313" key="4">
    <source>
        <dbReference type="Proteomes" id="UP000291236"/>
    </source>
</evidence>
<evidence type="ECO:0000313" key="3">
    <source>
        <dbReference type="EMBL" id="BBH52658.1"/>
    </source>
</evidence>
<dbReference type="InterPro" id="IPR023346">
    <property type="entry name" value="Lysozyme-like_dom_sf"/>
</dbReference>
<dbReference type="GO" id="GO:0008933">
    <property type="term" value="F:peptidoglycan lytic transglycosylase activity"/>
    <property type="evidence" value="ECO:0007669"/>
    <property type="project" value="InterPro"/>
</dbReference>
<accession>A0A4P2VJH0</accession>
<dbReference type="CDD" id="cd13401">
    <property type="entry name" value="Slt70-like"/>
    <property type="match status" value="1"/>
</dbReference>
<organism evidence="3 4">
    <name type="scientific">Fluviispira sanaruensis</name>
    <dbReference type="NCBI Taxonomy" id="2493639"/>
    <lineage>
        <taxon>Bacteria</taxon>
        <taxon>Pseudomonadati</taxon>
        <taxon>Bdellovibrionota</taxon>
        <taxon>Oligoflexia</taxon>
        <taxon>Silvanigrellales</taxon>
        <taxon>Silvanigrellaceae</taxon>
        <taxon>Fluviispira</taxon>
    </lineage>
</organism>
<dbReference type="SUPFAM" id="SSF53955">
    <property type="entry name" value="Lysozyme-like"/>
    <property type="match status" value="1"/>
</dbReference>
<dbReference type="KEGG" id="sbf:JCM31447_10990"/>
<evidence type="ECO:0000256" key="1">
    <source>
        <dbReference type="ARBA" id="ARBA00007734"/>
    </source>
</evidence>
<gene>
    <name evidence="3" type="ORF">JCM31447_10990</name>
</gene>